<evidence type="ECO:0000313" key="3">
    <source>
        <dbReference type="EMBL" id="PRQ39057.1"/>
    </source>
</evidence>
<sequence length="135" mass="13941">MFIIRMASFWFHIVLIMVFMVSPLLSFTSKASTITASPALFTISHPSSVQGLPPDIAPLLPSPGPMVPNTPADNSIPTIPSNPSPPNPDESASLGPSSAFSPLPASSATSTDLFWTLNLAAFAGAAAYILVSAAS</sequence>
<protein>
    <submittedName>
        <fullName evidence="3">Uncharacterized protein</fullName>
    </submittedName>
</protein>
<dbReference type="InterPro" id="IPR039346">
    <property type="entry name" value="AGP25/26"/>
</dbReference>
<dbReference type="AlphaFoldDB" id="A0A2P6QXX2"/>
<accession>A0A2P6QXX2</accession>
<feature type="transmembrane region" description="Helical" evidence="2">
    <location>
        <begin position="113"/>
        <end position="131"/>
    </location>
</feature>
<feature type="compositionally biased region" description="Low complexity" evidence="1">
    <location>
        <begin position="91"/>
        <end position="107"/>
    </location>
</feature>
<name>A0A2P6QXX2_ROSCH</name>
<evidence type="ECO:0000256" key="2">
    <source>
        <dbReference type="SAM" id="Phobius"/>
    </source>
</evidence>
<feature type="transmembrane region" description="Helical" evidence="2">
    <location>
        <begin position="7"/>
        <end position="27"/>
    </location>
</feature>
<feature type="region of interest" description="Disordered" evidence="1">
    <location>
        <begin position="60"/>
        <end position="107"/>
    </location>
</feature>
<evidence type="ECO:0000313" key="4">
    <source>
        <dbReference type="Proteomes" id="UP000238479"/>
    </source>
</evidence>
<dbReference type="PANTHER" id="PTHR35725">
    <property type="entry name" value="CLASSICAL ARABINOGALACTAN PROTEIN 26"/>
    <property type="match status" value="1"/>
</dbReference>
<dbReference type="Proteomes" id="UP000238479">
    <property type="component" value="Chromosome 4"/>
</dbReference>
<keyword evidence="2" id="KW-1133">Transmembrane helix</keyword>
<keyword evidence="4" id="KW-1185">Reference proteome</keyword>
<dbReference type="EMBL" id="PDCK01000042">
    <property type="protein sequence ID" value="PRQ39057.1"/>
    <property type="molecule type" value="Genomic_DNA"/>
</dbReference>
<gene>
    <name evidence="3" type="ORF">RchiOBHm_Chr4g0420861</name>
</gene>
<organism evidence="3 4">
    <name type="scientific">Rosa chinensis</name>
    <name type="common">China rose</name>
    <dbReference type="NCBI Taxonomy" id="74649"/>
    <lineage>
        <taxon>Eukaryota</taxon>
        <taxon>Viridiplantae</taxon>
        <taxon>Streptophyta</taxon>
        <taxon>Embryophyta</taxon>
        <taxon>Tracheophyta</taxon>
        <taxon>Spermatophyta</taxon>
        <taxon>Magnoliopsida</taxon>
        <taxon>eudicotyledons</taxon>
        <taxon>Gunneridae</taxon>
        <taxon>Pentapetalae</taxon>
        <taxon>rosids</taxon>
        <taxon>fabids</taxon>
        <taxon>Rosales</taxon>
        <taxon>Rosaceae</taxon>
        <taxon>Rosoideae</taxon>
        <taxon>Rosoideae incertae sedis</taxon>
        <taxon>Rosa</taxon>
    </lineage>
</organism>
<dbReference type="Gramene" id="PRQ39057">
    <property type="protein sequence ID" value="PRQ39057"/>
    <property type="gene ID" value="RchiOBHm_Chr4g0420861"/>
</dbReference>
<keyword evidence="2" id="KW-0812">Transmembrane</keyword>
<keyword evidence="2" id="KW-0472">Membrane</keyword>
<evidence type="ECO:0000256" key="1">
    <source>
        <dbReference type="SAM" id="MobiDB-lite"/>
    </source>
</evidence>
<comment type="caution">
    <text evidence="3">The sequence shown here is derived from an EMBL/GenBank/DDBJ whole genome shotgun (WGS) entry which is preliminary data.</text>
</comment>
<reference evidence="3 4" key="1">
    <citation type="journal article" date="2018" name="Nat. Genet.">
        <title>The Rosa genome provides new insights in the design of modern roses.</title>
        <authorList>
            <person name="Bendahmane M."/>
        </authorList>
    </citation>
    <scope>NUCLEOTIDE SEQUENCE [LARGE SCALE GENOMIC DNA]</scope>
    <source>
        <strain evidence="4">cv. Old Blush</strain>
    </source>
</reference>
<dbReference type="OMA" id="VLVVPYC"/>
<dbReference type="PANTHER" id="PTHR35725:SF3">
    <property type="entry name" value="CLASSICAL ARABINOGALACTAN PROTEIN 25"/>
    <property type="match status" value="1"/>
</dbReference>
<proteinExistence type="predicted"/>